<evidence type="ECO:0000259" key="10">
    <source>
        <dbReference type="Pfam" id="PF04290"/>
    </source>
</evidence>
<gene>
    <name evidence="11" type="ORF">J2W49_003274</name>
</gene>
<keyword evidence="7 9" id="KW-0472">Membrane</keyword>
<comment type="caution">
    <text evidence="11">The sequence shown here is derived from an EMBL/GenBank/DDBJ whole genome shotgun (WGS) entry which is preliminary data.</text>
</comment>
<feature type="transmembrane region" description="Helical" evidence="9">
    <location>
        <begin position="94"/>
        <end position="114"/>
    </location>
</feature>
<comment type="subcellular location">
    <subcellularLocation>
        <location evidence="1 9">Cell inner membrane</location>
        <topology evidence="1 9">Multi-pass membrane protein</topology>
    </subcellularLocation>
</comment>
<dbReference type="PANTHER" id="PTHR35011">
    <property type="entry name" value="2,3-DIKETO-L-GULONATE TRAP TRANSPORTER SMALL PERMEASE PROTEIN YIAM"/>
    <property type="match status" value="1"/>
</dbReference>
<evidence type="ECO:0000256" key="3">
    <source>
        <dbReference type="ARBA" id="ARBA00022475"/>
    </source>
</evidence>
<dbReference type="PANTHER" id="PTHR35011:SF4">
    <property type="entry name" value="SLL1102 PROTEIN"/>
    <property type="match status" value="1"/>
</dbReference>
<keyword evidence="12" id="KW-1185">Reference proteome</keyword>
<keyword evidence="3" id="KW-1003">Cell membrane</keyword>
<keyword evidence="4 9" id="KW-0997">Cell inner membrane</keyword>
<keyword evidence="5 9" id="KW-0812">Transmembrane</keyword>
<dbReference type="RefSeq" id="WP_310318424.1">
    <property type="nucleotide sequence ID" value="NZ_JAVDWU010000007.1"/>
</dbReference>
<evidence type="ECO:0000256" key="9">
    <source>
        <dbReference type="RuleBase" id="RU369079"/>
    </source>
</evidence>
<feature type="transmembrane region" description="Helical" evidence="9">
    <location>
        <begin position="134"/>
        <end position="155"/>
    </location>
</feature>
<feature type="domain" description="Tripartite ATP-independent periplasmic transporters DctQ component" evidence="10">
    <location>
        <begin position="33"/>
        <end position="160"/>
    </location>
</feature>
<sequence>MPAWLSAATSAVTRLNRAIFHLTVWLMAIVVPVMLYEVVWRYVFNSPTVWAMELAVLLFGPYFLLGGPYLLHLRGHVSLDLVRQRLDATWQRRMDLVNFPVIMLFCAILLYFSAPAAWSAWEYRETSFSAWNPPIWPAKAAVPLAMVLMLLQALVEYCRVIWRTDGEGDAGVAEVAH</sequence>
<keyword evidence="2 9" id="KW-0813">Transport</keyword>
<dbReference type="Pfam" id="PF04290">
    <property type="entry name" value="DctQ"/>
    <property type="match status" value="1"/>
</dbReference>
<organism evidence="11 12">
    <name type="scientific">Hydrogenophaga palleronii</name>
    <dbReference type="NCBI Taxonomy" id="65655"/>
    <lineage>
        <taxon>Bacteria</taxon>
        <taxon>Pseudomonadati</taxon>
        <taxon>Pseudomonadota</taxon>
        <taxon>Betaproteobacteria</taxon>
        <taxon>Burkholderiales</taxon>
        <taxon>Comamonadaceae</taxon>
        <taxon>Hydrogenophaga</taxon>
    </lineage>
</organism>
<comment type="similarity">
    <text evidence="8 9">Belongs to the TRAP transporter small permease family.</text>
</comment>
<accession>A0ABU1WPT0</accession>
<feature type="transmembrane region" description="Helical" evidence="9">
    <location>
        <begin position="49"/>
        <end position="73"/>
    </location>
</feature>
<evidence type="ECO:0000313" key="12">
    <source>
        <dbReference type="Proteomes" id="UP001265700"/>
    </source>
</evidence>
<evidence type="ECO:0000256" key="8">
    <source>
        <dbReference type="ARBA" id="ARBA00038436"/>
    </source>
</evidence>
<evidence type="ECO:0000256" key="4">
    <source>
        <dbReference type="ARBA" id="ARBA00022519"/>
    </source>
</evidence>
<dbReference type="InterPro" id="IPR055348">
    <property type="entry name" value="DctQ"/>
</dbReference>
<evidence type="ECO:0000256" key="5">
    <source>
        <dbReference type="ARBA" id="ARBA00022692"/>
    </source>
</evidence>
<evidence type="ECO:0000256" key="7">
    <source>
        <dbReference type="ARBA" id="ARBA00023136"/>
    </source>
</evidence>
<evidence type="ECO:0000256" key="6">
    <source>
        <dbReference type="ARBA" id="ARBA00022989"/>
    </source>
</evidence>
<keyword evidence="6 9" id="KW-1133">Transmembrane helix</keyword>
<dbReference type="InterPro" id="IPR007387">
    <property type="entry name" value="TRAP_DctQ"/>
</dbReference>
<dbReference type="EMBL" id="JAVDWU010000007">
    <property type="protein sequence ID" value="MDR7151298.1"/>
    <property type="molecule type" value="Genomic_DNA"/>
</dbReference>
<protein>
    <recommendedName>
        <fullName evidence="9">TRAP transporter small permease protein</fullName>
    </recommendedName>
</protein>
<name>A0ABU1WPT0_9BURK</name>
<dbReference type="Proteomes" id="UP001265700">
    <property type="component" value="Unassembled WGS sequence"/>
</dbReference>
<reference evidence="11 12" key="1">
    <citation type="submission" date="2023-07" db="EMBL/GenBank/DDBJ databases">
        <title>Sorghum-associated microbial communities from plants grown in Nebraska, USA.</title>
        <authorList>
            <person name="Schachtman D."/>
        </authorList>
    </citation>
    <scope>NUCLEOTIDE SEQUENCE [LARGE SCALE GENOMIC DNA]</scope>
    <source>
        <strain evidence="11 12">4249</strain>
    </source>
</reference>
<evidence type="ECO:0000256" key="1">
    <source>
        <dbReference type="ARBA" id="ARBA00004429"/>
    </source>
</evidence>
<feature type="transmembrane region" description="Helical" evidence="9">
    <location>
        <begin position="20"/>
        <end position="43"/>
    </location>
</feature>
<comment type="subunit">
    <text evidence="9">The complex comprises the extracytoplasmic solute receptor protein and the two transmembrane proteins.</text>
</comment>
<proteinExistence type="inferred from homology"/>
<evidence type="ECO:0000313" key="11">
    <source>
        <dbReference type="EMBL" id="MDR7151298.1"/>
    </source>
</evidence>
<comment type="function">
    <text evidence="9">Part of the tripartite ATP-independent periplasmic (TRAP) transport system.</text>
</comment>
<evidence type="ECO:0000256" key="2">
    <source>
        <dbReference type="ARBA" id="ARBA00022448"/>
    </source>
</evidence>